<dbReference type="RefSeq" id="WP_380148578.1">
    <property type="nucleotide sequence ID" value="NZ_JBHUOR010000130.1"/>
</dbReference>
<dbReference type="Proteomes" id="UP001597568">
    <property type="component" value="Unassembled WGS sequence"/>
</dbReference>
<sequence>MYPIYVNDEGSFEVTEISYDHEGCINKLTYRLDNGKLVFVDDNNYIMKMDHNEHADLNNAVIWHGKNEKTIAKISQMIETKTNEHNELAHKIVESDDGHISVKRRDEYHEVAGMLAGLYEVLKVVE</sequence>
<organism evidence="1 2">
    <name type="scientific">Kurthia populi</name>
    <dbReference type="NCBI Taxonomy" id="1562132"/>
    <lineage>
        <taxon>Bacteria</taxon>
        <taxon>Bacillati</taxon>
        <taxon>Bacillota</taxon>
        <taxon>Bacilli</taxon>
        <taxon>Bacillales</taxon>
        <taxon>Caryophanaceae</taxon>
        <taxon>Kurthia</taxon>
    </lineage>
</organism>
<name>A0ABW5Y3T7_9BACL</name>
<evidence type="ECO:0008006" key="3">
    <source>
        <dbReference type="Google" id="ProtNLM"/>
    </source>
</evidence>
<comment type="caution">
    <text evidence="1">The sequence shown here is derived from an EMBL/GenBank/DDBJ whole genome shotgun (WGS) entry which is preliminary data.</text>
</comment>
<accession>A0ABW5Y3T7</accession>
<evidence type="ECO:0000313" key="2">
    <source>
        <dbReference type="Proteomes" id="UP001597568"/>
    </source>
</evidence>
<protein>
    <recommendedName>
        <fullName evidence="3">DUF1828 domain-containing protein</fullName>
    </recommendedName>
</protein>
<proteinExistence type="predicted"/>
<dbReference type="EMBL" id="JBHUOR010000130">
    <property type="protein sequence ID" value="MFD2869916.1"/>
    <property type="molecule type" value="Genomic_DNA"/>
</dbReference>
<reference evidence="2" key="1">
    <citation type="journal article" date="2019" name="Int. J. Syst. Evol. Microbiol.">
        <title>The Global Catalogue of Microorganisms (GCM) 10K type strain sequencing project: providing services to taxonomists for standard genome sequencing and annotation.</title>
        <authorList>
            <consortium name="The Broad Institute Genomics Platform"/>
            <consortium name="The Broad Institute Genome Sequencing Center for Infectious Disease"/>
            <person name="Wu L."/>
            <person name="Ma J."/>
        </authorList>
    </citation>
    <scope>NUCLEOTIDE SEQUENCE [LARGE SCALE GENOMIC DNA]</scope>
    <source>
        <strain evidence="2">KCTC 33522</strain>
    </source>
</reference>
<keyword evidence="2" id="KW-1185">Reference proteome</keyword>
<gene>
    <name evidence="1" type="ORF">ACFSY7_15590</name>
</gene>
<evidence type="ECO:0000313" key="1">
    <source>
        <dbReference type="EMBL" id="MFD2869916.1"/>
    </source>
</evidence>